<evidence type="ECO:0000256" key="2">
    <source>
        <dbReference type="ARBA" id="ARBA00023125"/>
    </source>
</evidence>
<dbReference type="EMBL" id="SWMS01000001">
    <property type="protein sequence ID" value="TKG73132.1"/>
    <property type="molecule type" value="Genomic_DNA"/>
</dbReference>
<accession>A0ABY2SB70</accession>
<evidence type="ECO:0000256" key="4">
    <source>
        <dbReference type="ARBA" id="ARBA00023163"/>
    </source>
</evidence>
<dbReference type="InterPro" id="IPR018060">
    <property type="entry name" value="HTH_AraC"/>
</dbReference>
<keyword evidence="1" id="KW-0805">Transcription regulation</keyword>
<dbReference type="Proteomes" id="UP000309992">
    <property type="component" value="Unassembled WGS sequence"/>
</dbReference>
<protein>
    <submittedName>
        <fullName evidence="6">Helix-turn-helix domain-containing protein</fullName>
    </submittedName>
</protein>
<dbReference type="InterPro" id="IPR014710">
    <property type="entry name" value="RmlC-like_jellyroll"/>
</dbReference>
<dbReference type="InterPro" id="IPR037923">
    <property type="entry name" value="HTH-like"/>
</dbReference>
<dbReference type="Pfam" id="PF02311">
    <property type="entry name" value="AraC_binding"/>
    <property type="match status" value="1"/>
</dbReference>
<evidence type="ECO:0000256" key="1">
    <source>
        <dbReference type="ARBA" id="ARBA00023015"/>
    </source>
</evidence>
<keyword evidence="2" id="KW-0238">DNA-binding</keyword>
<evidence type="ECO:0000313" key="7">
    <source>
        <dbReference type="Proteomes" id="UP000309992"/>
    </source>
</evidence>
<dbReference type="SUPFAM" id="SSF46689">
    <property type="entry name" value="Homeodomain-like"/>
    <property type="match status" value="2"/>
</dbReference>
<name>A0ABY2SB70_9PSEU</name>
<evidence type="ECO:0000313" key="6">
    <source>
        <dbReference type="EMBL" id="TKG73132.1"/>
    </source>
</evidence>
<dbReference type="Gene3D" id="2.60.120.10">
    <property type="entry name" value="Jelly Rolls"/>
    <property type="match status" value="1"/>
</dbReference>
<proteinExistence type="predicted"/>
<dbReference type="InterPro" id="IPR018062">
    <property type="entry name" value="HTH_AraC-typ_CS"/>
</dbReference>
<keyword evidence="3" id="KW-0010">Activator</keyword>
<dbReference type="InterPro" id="IPR050204">
    <property type="entry name" value="AraC_XylS_family_regulators"/>
</dbReference>
<dbReference type="Gene3D" id="1.10.10.60">
    <property type="entry name" value="Homeodomain-like"/>
    <property type="match status" value="2"/>
</dbReference>
<evidence type="ECO:0000259" key="5">
    <source>
        <dbReference type="PROSITE" id="PS01124"/>
    </source>
</evidence>
<dbReference type="SUPFAM" id="SSF51215">
    <property type="entry name" value="Regulatory protein AraC"/>
    <property type="match status" value="1"/>
</dbReference>
<dbReference type="PROSITE" id="PS00041">
    <property type="entry name" value="HTH_ARAC_FAMILY_1"/>
    <property type="match status" value="1"/>
</dbReference>
<dbReference type="PANTHER" id="PTHR46796:SF2">
    <property type="entry name" value="TRANSCRIPTIONAL REGULATORY PROTEIN"/>
    <property type="match status" value="1"/>
</dbReference>
<keyword evidence="7" id="KW-1185">Reference proteome</keyword>
<dbReference type="RefSeq" id="WP_137092757.1">
    <property type="nucleotide sequence ID" value="NZ_SWMS01000001.1"/>
</dbReference>
<dbReference type="PROSITE" id="PS01124">
    <property type="entry name" value="HTH_ARAC_FAMILY_2"/>
    <property type="match status" value="1"/>
</dbReference>
<gene>
    <name evidence="6" type="ORF">FCN18_00575</name>
</gene>
<dbReference type="InterPro" id="IPR003313">
    <property type="entry name" value="AraC-bd"/>
</dbReference>
<evidence type="ECO:0000256" key="3">
    <source>
        <dbReference type="ARBA" id="ARBA00023159"/>
    </source>
</evidence>
<dbReference type="PANTHER" id="PTHR46796">
    <property type="entry name" value="HTH-TYPE TRANSCRIPTIONAL ACTIVATOR RHAS-RELATED"/>
    <property type="match status" value="1"/>
</dbReference>
<dbReference type="InterPro" id="IPR009057">
    <property type="entry name" value="Homeodomain-like_sf"/>
</dbReference>
<reference evidence="6 7" key="1">
    <citation type="journal article" date="2015" name="Antonie Van Leeuwenhoek">
        <title>Prauserella endophytica sp. nov., an endophytic actinobacterium isolated from Tamarix taklamakanensis.</title>
        <authorList>
            <person name="Liu J.M."/>
            <person name="Habden X."/>
            <person name="Guo L."/>
            <person name="Tuo L."/>
            <person name="Jiang Z.K."/>
            <person name="Liu S.W."/>
            <person name="Liu X.F."/>
            <person name="Chen L."/>
            <person name="Li R.F."/>
            <person name="Zhang Y.Q."/>
            <person name="Sun C.H."/>
        </authorList>
    </citation>
    <scope>NUCLEOTIDE SEQUENCE [LARGE SCALE GENOMIC DNA]</scope>
    <source>
        <strain evidence="6 7">CGMCC 4.7182</strain>
    </source>
</reference>
<comment type="caution">
    <text evidence="6">The sequence shown here is derived from an EMBL/GenBank/DDBJ whole genome shotgun (WGS) entry which is preliminary data.</text>
</comment>
<sequence>MAEFWRSTALPHLEARRSCQENTCYRPHTHDSFSIGVIDAGTSVLTGPLDGTIRLEPGDVVVIPAGQVHACNPDAGRWLYQMVHMDQNWAVSLAPCKGASRQFDGIRVLRRPDLHRRVSVLNDAIFTDEAREPIEAQFAALFAELEAASPAHLATSDADPELLARLAPVMRRLRHAESNPALGELAGMVGMTKYQLVRAMRRATGLSPLAWRQNARIVQARRMLRGGRPIAETAHALGFTDQSHFHRVFRAHVAASPGTYRG</sequence>
<dbReference type="SMART" id="SM00342">
    <property type="entry name" value="HTH_ARAC"/>
    <property type="match status" value="1"/>
</dbReference>
<dbReference type="Pfam" id="PF12833">
    <property type="entry name" value="HTH_18"/>
    <property type="match status" value="1"/>
</dbReference>
<keyword evidence="4" id="KW-0804">Transcription</keyword>
<feature type="domain" description="HTH araC/xylS-type" evidence="5">
    <location>
        <begin position="164"/>
        <end position="262"/>
    </location>
</feature>
<organism evidence="6 7">
    <name type="scientific">Prauserella endophytica</name>
    <dbReference type="NCBI Taxonomy" id="1592324"/>
    <lineage>
        <taxon>Bacteria</taxon>
        <taxon>Bacillati</taxon>
        <taxon>Actinomycetota</taxon>
        <taxon>Actinomycetes</taxon>
        <taxon>Pseudonocardiales</taxon>
        <taxon>Pseudonocardiaceae</taxon>
        <taxon>Prauserella</taxon>
        <taxon>Prauserella coralliicola group</taxon>
    </lineage>
</organism>